<evidence type="ECO:0000256" key="3">
    <source>
        <dbReference type="SAM" id="MobiDB-lite"/>
    </source>
</evidence>
<evidence type="ECO:0000313" key="6">
    <source>
        <dbReference type="EMBL" id="RJF99100.1"/>
    </source>
</evidence>
<protein>
    <submittedName>
        <fullName evidence="6">Glycine zipper 2TM domain-containing protein</fullName>
    </submittedName>
</protein>
<keyword evidence="7" id="KW-1185">Reference proteome</keyword>
<gene>
    <name evidence="6" type="ORF">D3871_11685</name>
</gene>
<evidence type="ECO:0000313" key="7">
    <source>
        <dbReference type="Proteomes" id="UP000265955"/>
    </source>
</evidence>
<feature type="domain" description="Glycine zipper 2TM" evidence="5">
    <location>
        <begin position="74"/>
        <end position="115"/>
    </location>
</feature>
<comment type="subcellular location">
    <subcellularLocation>
        <location evidence="1">Membrane</location>
    </subcellularLocation>
</comment>
<dbReference type="RefSeq" id="WP_119769045.1">
    <property type="nucleotide sequence ID" value="NZ_QYUO01000001.1"/>
</dbReference>
<accession>A0A3A3FU79</accession>
<dbReference type="InterPro" id="IPR008816">
    <property type="entry name" value="Gly_zipper_2TM_dom"/>
</dbReference>
<reference evidence="7" key="1">
    <citation type="submission" date="2018-09" db="EMBL/GenBank/DDBJ databases">
        <authorList>
            <person name="Zhu H."/>
        </authorList>
    </citation>
    <scope>NUCLEOTIDE SEQUENCE [LARGE SCALE GENOMIC DNA]</scope>
    <source>
        <strain evidence="7">K1R23-30</strain>
    </source>
</reference>
<evidence type="ECO:0000259" key="5">
    <source>
        <dbReference type="Pfam" id="PF05433"/>
    </source>
</evidence>
<evidence type="ECO:0000256" key="2">
    <source>
        <dbReference type="ARBA" id="ARBA00023136"/>
    </source>
</evidence>
<evidence type="ECO:0000256" key="4">
    <source>
        <dbReference type="SAM" id="SignalP"/>
    </source>
</evidence>
<feature type="compositionally biased region" description="Low complexity" evidence="3">
    <location>
        <begin position="27"/>
        <end position="47"/>
    </location>
</feature>
<sequence>MWMQKTKIAAAVAAAIMLAACGSNPRTTSSTSSIPVTTTSSSVPMTTSSSATGFGVVQAIDVIPAQQASGGVGVGTVAGAVVGGVLGNQVGSGSGRTAATVAGVAGGALAGRAMENNSRTAGTAQSYRVAVRMDNGSIQTLSQDVQPGVQVGERVRLENGVIVERFR</sequence>
<comment type="caution">
    <text evidence="6">The sequence shown here is derived from an EMBL/GenBank/DDBJ whole genome shotgun (WGS) entry which is preliminary data.</text>
</comment>
<dbReference type="EMBL" id="QYUO01000001">
    <property type="protein sequence ID" value="RJF99100.1"/>
    <property type="molecule type" value="Genomic_DNA"/>
</dbReference>
<dbReference type="OrthoDB" id="9153931at2"/>
<feature type="chain" id="PRO_5017358047" evidence="4">
    <location>
        <begin position="26"/>
        <end position="167"/>
    </location>
</feature>
<dbReference type="Proteomes" id="UP000265955">
    <property type="component" value="Unassembled WGS sequence"/>
</dbReference>
<dbReference type="PROSITE" id="PS51257">
    <property type="entry name" value="PROKAR_LIPOPROTEIN"/>
    <property type="match status" value="1"/>
</dbReference>
<evidence type="ECO:0000256" key="1">
    <source>
        <dbReference type="ARBA" id="ARBA00004370"/>
    </source>
</evidence>
<organism evidence="6 7">
    <name type="scientific">Noviherbaspirillum saxi</name>
    <dbReference type="NCBI Taxonomy" id="2320863"/>
    <lineage>
        <taxon>Bacteria</taxon>
        <taxon>Pseudomonadati</taxon>
        <taxon>Pseudomonadota</taxon>
        <taxon>Betaproteobacteria</taxon>
        <taxon>Burkholderiales</taxon>
        <taxon>Oxalobacteraceae</taxon>
        <taxon>Noviherbaspirillum</taxon>
    </lineage>
</organism>
<dbReference type="PANTHER" id="PTHR35603">
    <property type="match status" value="1"/>
</dbReference>
<dbReference type="Pfam" id="PF05433">
    <property type="entry name" value="Rick_17kDa_Anti"/>
    <property type="match status" value="1"/>
</dbReference>
<feature type="region of interest" description="Disordered" evidence="3">
    <location>
        <begin position="25"/>
        <end position="47"/>
    </location>
</feature>
<dbReference type="PANTHER" id="PTHR35603:SF2">
    <property type="entry name" value="OUTER MEMBRANE LIPOPROTEIN"/>
    <property type="match status" value="1"/>
</dbReference>
<dbReference type="GO" id="GO:0019867">
    <property type="term" value="C:outer membrane"/>
    <property type="evidence" value="ECO:0007669"/>
    <property type="project" value="InterPro"/>
</dbReference>
<keyword evidence="4" id="KW-0732">Signal</keyword>
<name>A0A3A3FU79_9BURK</name>
<dbReference type="InterPro" id="IPR051407">
    <property type="entry name" value="Bact_OM_lipoprot/Surf_antigen"/>
</dbReference>
<keyword evidence="2" id="KW-0472">Membrane</keyword>
<dbReference type="AlphaFoldDB" id="A0A3A3FU79"/>
<feature type="signal peptide" evidence="4">
    <location>
        <begin position="1"/>
        <end position="25"/>
    </location>
</feature>
<proteinExistence type="predicted"/>